<dbReference type="Gene3D" id="3.40.630.30">
    <property type="match status" value="1"/>
</dbReference>
<name>A0A6G4UBJ2_9ACTN</name>
<dbReference type="PROSITE" id="PS51186">
    <property type="entry name" value="GNAT"/>
    <property type="match status" value="1"/>
</dbReference>
<accession>A0A6G4UBJ2</accession>
<dbReference type="RefSeq" id="WP_165242885.1">
    <property type="nucleotide sequence ID" value="NZ_JAAKZV010000223.1"/>
</dbReference>
<dbReference type="SUPFAM" id="SSF55729">
    <property type="entry name" value="Acyl-CoA N-acyltransferases (Nat)"/>
    <property type="match status" value="1"/>
</dbReference>
<dbReference type="InterPro" id="IPR000182">
    <property type="entry name" value="GNAT_dom"/>
</dbReference>
<evidence type="ECO:0000256" key="1">
    <source>
        <dbReference type="ARBA" id="ARBA00022679"/>
    </source>
</evidence>
<organism evidence="3 4">
    <name type="scientific">Streptomyces coryli</name>
    <dbReference type="NCBI Taxonomy" id="1128680"/>
    <lineage>
        <taxon>Bacteria</taxon>
        <taxon>Bacillati</taxon>
        <taxon>Actinomycetota</taxon>
        <taxon>Actinomycetes</taxon>
        <taxon>Kitasatosporales</taxon>
        <taxon>Streptomycetaceae</taxon>
        <taxon>Streptomyces</taxon>
    </lineage>
</organism>
<evidence type="ECO:0000313" key="4">
    <source>
        <dbReference type="Proteomes" id="UP000481583"/>
    </source>
</evidence>
<dbReference type="PANTHER" id="PTHR13947">
    <property type="entry name" value="GNAT FAMILY N-ACETYLTRANSFERASE"/>
    <property type="match status" value="1"/>
</dbReference>
<dbReference type="EMBL" id="JAAKZV010000223">
    <property type="protein sequence ID" value="NGN68697.1"/>
    <property type="molecule type" value="Genomic_DNA"/>
</dbReference>
<keyword evidence="1 3" id="KW-0808">Transferase</keyword>
<evidence type="ECO:0000313" key="3">
    <source>
        <dbReference type="EMBL" id="NGN68697.1"/>
    </source>
</evidence>
<gene>
    <name evidence="3" type="ORF">G5C51_33005</name>
</gene>
<reference evidence="3 4" key="1">
    <citation type="submission" date="2020-02" db="EMBL/GenBank/DDBJ databases">
        <title>Whole-genome analyses of novel actinobacteria.</title>
        <authorList>
            <person name="Sahin N."/>
        </authorList>
    </citation>
    <scope>NUCLEOTIDE SEQUENCE [LARGE SCALE GENOMIC DNA]</scope>
    <source>
        <strain evidence="3 4">A7024</strain>
    </source>
</reference>
<proteinExistence type="predicted"/>
<comment type="caution">
    <text evidence="3">The sequence shown here is derived from an EMBL/GenBank/DDBJ whole genome shotgun (WGS) entry which is preliminary data.</text>
</comment>
<feature type="domain" description="N-acetyltransferase" evidence="2">
    <location>
        <begin position="1"/>
        <end position="160"/>
    </location>
</feature>
<dbReference type="AlphaFoldDB" id="A0A6G4UBJ2"/>
<dbReference type="Proteomes" id="UP000481583">
    <property type="component" value="Unassembled WGS sequence"/>
</dbReference>
<dbReference type="InterPro" id="IPR016181">
    <property type="entry name" value="Acyl_CoA_acyltransferase"/>
</dbReference>
<keyword evidence="4" id="KW-1185">Reference proteome</keyword>
<dbReference type="Pfam" id="PF00583">
    <property type="entry name" value="Acetyltransf_1"/>
    <property type="match status" value="1"/>
</dbReference>
<sequence>IRDSRHTAPGDLGWMIQRNAALYAQEFGWNADYEALVARIIADYARDHDPARERVWIAELAGRPVGAVMCVQDEHEPDAARLRLLLVEPDARGHKVGSELVDACIDFARETGYRHMVLWTNSVLASARSIYQRAGFQLIAEKPHHSFGADLVGQDWRLDL</sequence>
<dbReference type="GO" id="GO:0008080">
    <property type="term" value="F:N-acetyltransferase activity"/>
    <property type="evidence" value="ECO:0007669"/>
    <property type="project" value="InterPro"/>
</dbReference>
<feature type="non-terminal residue" evidence="3">
    <location>
        <position position="1"/>
    </location>
</feature>
<dbReference type="CDD" id="cd04301">
    <property type="entry name" value="NAT_SF"/>
    <property type="match status" value="1"/>
</dbReference>
<protein>
    <submittedName>
        <fullName evidence="3">GNAT family N-acetyltransferase</fullName>
    </submittedName>
</protein>
<dbReference type="PANTHER" id="PTHR13947:SF37">
    <property type="entry name" value="LD18367P"/>
    <property type="match status" value="1"/>
</dbReference>
<evidence type="ECO:0000259" key="2">
    <source>
        <dbReference type="PROSITE" id="PS51186"/>
    </source>
</evidence>
<dbReference type="InterPro" id="IPR050769">
    <property type="entry name" value="NAT_camello-type"/>
</dbReference>